<gene>
    <name evidence="1" type="ORF">FHS40_008981</name>
</gene>
<dbReference type="PANTHER" id="PTHR33498:SF1">
    <property type="entry name" value="TRANSPOSASE FOR INSERTION SEQUENCE ELEMENT IS1557"/>
    <property type="match status" value="1"/>
</dbReference>
<dbReference type="RefSeq" id="WP_221516059.1">
    <property type="nucleotide sequence ID" value="NZ_BMSQ01000102.1"/>
</dbReference>
<name>A0A7W8B534_STRST</name>
<sequence>MRQFTAGLDARDAALPTWLGQLTTSRLPALTGLAKALREDQPAVIQEITTAFNSGVNDDRICHLQLQKRIMDGRAGVPLLRHRMILLALLRRHYQ</sequence>
<dbReference type="AlphaFoldDB" id="A0A7W8B534"/>
<dbReference type="EMBL" id="JACHJD010000042">
    <property type="protein sequence ID" value="MBB5109851.1"/>
    <property type="molecule type" value="Genomic_DNA"/>
</dbReference>
<protein>
    <submittedName>
        <fullName evidence="1">Transposase</fullName>
    </submittedName>
</protein>
<reference evidence="1 2" key="1">
    <citation type="submission" date="2020-08" db="EMBL/GenBank/DDBJ databases">
        <title>Genomic Encyclopedia of Type Strains, Phase III (KMG-III): the genomes of soil and plant-associated and newly described type strains.</title>
        <authorList>
            <person name="Whitman W."/>
        </authorList>
    </citation>
    <scope>NUCLEOTIDE SEQUENCE [LARGE SCALE GENOMIC DNA]</scope>
    <source>
        <strain evidence="1 2">CECT 3146</strain>
    </source>
</reference>
<evidence type="ECO:0000313" key="2">
    <source>
        <dbReference type="Proteomes" id="UP000549009"/>
    </source>
</evidence>
<organism evidence="1 2">
    <name type="scientific">Streptomyces spectabilis</name>
    <dbReference type="NCBI Taxonomy" id="68270"/>
    <lineage>
        <taxon>Bacteria</taxon>
        <taxon>Bacillati</taxon>
        <taxon>Actinomycetota</taxon>
        <taxon>Actinomycetes</taxon>
        <taxon>Kitasatosporales</taxon>
        <taxon>Streptomycetaceae</taxon>
        <taxon>Streptomyces</taxon>
    </lineage>
</organism>
<dbReference type="Proteomes" id="UP000549009">
    <property type="component" value="Unassembled WGS sequence"/>
</dbReference>
<dbReference type="InterPro" id="IPR047951">
    <property type="entry name" value="Transpos_ISL3"/>
</dbReference>
<keyword evidence="2" id="KW-1185">Reference proteome</keyword>
<evidence type="ECO:0000313" key="1">
    <source>
        <dbReference type="EMBL" id="MBB5109851.1"/>
    </source>
</evidence>
<comment type="caution">
    <text evidence="1">The sequence shown here is derived from an EMBL/GenBank/DDBJ whole genome shotgun (WGS) entry which is preliminary data.</text>
</comment>
<proteinExistence type="predicted"/>
<accession>A0A7W8B534</accession>
<dbReference type="PANTHER" id="PTHR33498">
    <property type="entry name" value="TRANSPOSASE FOR INSERTION SEQUENCE ELEMENT IS1557"/>
    <property type="match status" value="1"/>
</dbReference>